<dbReference type="Gene3D" id="3.40.50.740">
    <property type="match status" value="1"/>
</dbReference>
<keyword evidence="6" id="KW-0479">Metal-binding</keyword>
<keyword evidence="13" id="KW-1185">Reference proteome</keyword>
<proteinExistence type="inferred from homology"/>
<evidence type="ECO:0000256" key="3">
    <source>
        <dbReference type="ARBA" id="ARBA00010312"/>
    </source>
</evidence>
<evidence type="ECO:0000256" key="8">
    <source>
        <dbReference type="ARBA" id="ARBA00023004"/>
    </source>
</evidence>
<evidence type="ECO:0000259" key="11">
    <source>
        <dbReference type="Pfam" id="PF01568"/>
    </source>
</evidence>
<dbReference type="GO" id="GO:0030151">
    <property type="term" value="F:molybdenum ion binding"/>
    <property type="evidence" value="ECO:0007669"/>
    <property type="project" value="InterPro"/>
</dbReference>
<keyword evidence="5" id="KW-0500">Molybdenum</keyword>
<dbReference type="PANTHER" id="PTHR43105:SF4">
    <property type="entry name" value="PROTEIN YDEP"/>
    <property type="match status" value="1"/>
</dbReference>
<dbReference type="SUPFAM" id="SSF50692">
    <property type="entry name" value="ADC-like"/>
    <property type="match status" value="1"/>
</dbReference>
<dbReference type="NCBIfam" id="TIGR01701">
    <property type="entry name" value="Fdhalpha-like"/>
    <property type="match status" value="1"/>
</dbReference>
<dbReference type="AlphaFoldDB" id="A0A7W2TYB0"/>
<gene>
    <name evidence="12" type="ORF">H2508_13765</name>
</gene>
<dbReference type="InterPro" id="IPR041953">
    <property type="entry name" value="YdeP_MopB"/>
</dbReference>
<dbReference type="EMBL" id="JACFXU010000018">
    <property type="protein sequence ID" value="MBA6414177.1"/>
    <property type="molecule type" value="Genomic_DNA"/>
</dbReference>
<keyword evidence="7" id="KW-0560">Oxidoreductase</keyword>
<dbReference type="GO" id="GO:0043546">
    <property type="term" value="F:molybdopterin cofactor binding"/>
    <property type="evidence" value="ECO:0007669"/>
    <property type="project" value="InterPro"/>
</dbReference>
<comment type="cofactor">
    <cofactor evidence="2">
        <name>[4Fe-4S] cluster</name>
        <dbReference type="ChEBI" id="CHEBI:49883"/>
    </cofactor>
</comment>
<dbReference type="InterPro" id="IPR006656">
    <property type="entry name" value="Mopterin_OxRdtase"/>
</dbReference>
<accession>A0A7W2TYB0</accession>
<evidence type="ECO:0000256" key="9">
    <source>
        <dbReference type="ARBA" id="ARBA00023014"/>
    </source>
</evidence>
<keyword evidence="9" id="KW-0411">Iron-sulfur</keyword>
<feature type="domain" description="Molybdopterin oxidoreductase" evidence="10">
    <location>
        <begin position="114"/>
        <end position="520"/>
    </location>
</feature>
<evidence type="ECO:0000256" key="1">
    <source>
        <dbReference type="ARBA" id="ARBA00001942"/>
    </source>
</evidence>
<dbReference type="GO" id="GO:0051539">
    <property type="term" value="F:4 iron, 4 sulfur cluster binding"/>
    <property type="evidence" value="ECO:0007669"/>
    <property type="project" value="UniProtKB-KW"/>
</dbReference>
<dbReference type="InterPro" id="IPR010046">
    <property type="entry name" value="Mopterin_OxRdtse_a_bac"/>
</dbReference>
<evidence type="ECO:0000256" key="5">
    <source>
        <dbReference type="ARBA" id="ARBA00022505"/>
    </source>
</evidence>
<dbReference type="Pfam" id="PF01568">
    <property type="entry name" value="Molydop_binding"/>
    <property type="match status" value="1"/>
</dbReference>
<dbReference type="InterPro" id="IPR006657">
    <property type="entry name" value="MoPterin_dinucl-bd_dom"/>
</dbReference>
<evidence type="ECO:0000256" key="2">
    <source>
        <dbReference type="ARBA" id="ARBA00001966"/>
    </source>
</evidence>
<evidence type="ECO:0000256" key="6">
    <source>
        <dbReference type="ARBA" id="ARBA00022723"/>
    </source>
</evidence>
<evidence type="ECO:0000313" key="12">
    <source>
        <dbReference type="EMBL" id="MBA6414177.1"/>
    </source>
</evidence>
<evidence type="ECO:0000313" key="13">
    <source>
        <dbReference type="Proteomes" id="UP000539350"/>
    </source>
</evidence>
<dbReference type="GO" id="GO:0016020">
    <property type="term" value="C:membrane"/>
    <property type="evidence" value="ECO:0007669"/>
    <property type="project" value="TreeGrafter"/>
</dbReference>
<protein>
    <submittedName>
        <fullName evidence="12">FdhF/YdeP family oxidoreductase</fullName>
    </submittedName>
</protein>
<dbReference type="GO" id="GO:0008863">
    <property type="term" value="F:formate dehydrogenase (NAD+) activity"/>
    <property type="evidence" value="ECO:0007669"/>
    <property type="project" value="InterPro"/>
</dbReference>
<dbReference type="InterPro" id="IPR009010">
    <property type="entry name" value="Asp_de-COase-like_dom_sf"/>
</dbReference>
<dbReference type="SUPFAM" id="SSF53706">
    <property type="entry name" value="Formate dehydrogenase/DMSO reductase, domains 1-3"/>
    <property type="match status" value="1"/>
</dbReference>
<dbReference type="Gene3D" id="2.40.40.20">
    <property type="match status" value="1"/>
</dbReference>
<organism evidence="12 13">
    <name type="scientific">Sediminihaliea albiluteola</name>
    <dbReference type="NCBI Taxonomy" id="2758564"/>
    <lineage>
        <taxon>Bacteria</taxon>
        <taxon>Pseudomonadati</taxon>
        <taxon>Pseudomonadota</taxon>
        <taxon>Gammaproteobacteria</taxon>
        <taxon>Cellvibrionales</taxon>
        <taxon>Halieaceae</taxon>
        <taxon>Sediminihaliea</taxon>
    </lineage>
</organism>
<dbReference type="InterPro" id="IPR037951">
    <property type="entry name" value="MopB_CT_YdeP"/>
</dbReference>
<dbReference type="PANTHER" id="PTHR43105">
    <property type="entry name" value="RESPIRATORY NITRATE REDUCTASE"/>
    <property type="match status" value="1"/>
</dbReference>
<evidence type="ECO:0000259" key="10">
    <source>
        <dbReference type="Pfam" id="PF00384"/>
    </source>
</evidence>
<dbReference type="Pfam" id="PF00384">
    <property type="entry name" value="Molybdopterin"/>
    <property type="match status" value="1"/>
</dbReference>
<dbReference type="GO" id="GO:1990204">
    <property type="term" value="C:oxidoreductase complex"/>
    <property type="evidence" value="ECO:0007669"/>
    <property type="project" value="UniProtKB-ARBA"/>
</dbReference>
<comment type="caution">
    <text evidence="12">The sequence shown here is derived from an EMBL/GenBank/DDBJ whole genome shotgun (WGS) entry which is preliminary data.</text>
</comment>
<dbReference type="CDD" id="cd02787">
    <property type="entry name" value="MopB_CT_ydeP"/>
    <property type="match status" value="1"/>
</dbReference>
<name>A0A7W2TYB0_9GAMM</name>
<dbReference type="Proteomes" id="UP000539350">
    <property type="component" value="Unassembled WGS sequence"/>
</dbReference>
<evidence type="ECO:0000256" key="4">
    <source>
        <dbReference type="ARBA" id="ARBA00022485"/>
    </source>
</evidence>
<comment type="cofactor">
    <cofactor evidence="1">
        <name>Mo-bis(molybdopterin guanine dinucleotide)</name>
        <dbReference type="ChEBI" id="CHEBI:60539"/>
    </cofactor>
</comment>
<feature type="domain" description="Molybdopterin dinucleotide-binding" evidence="11">
    <location>
        <begin position="644"/>
        <end position="751"/>
    </location>
</feature>
<sequence>MSNQQDKPEQTAYSGSAGGWPALREVVRHLREQEVLMKGNKTLMRANQPQGFDCPGCAWPDPKHTSSFEFCENGAKAVAAEATAKRASPDLFSQYTVTEMLAAGEDHWLESHGRLTHPMRYDAATDKYLETTWADAFALIAEHLGKLDNPNQAEFYTSGRTSNEAAFLYQLFVREFGTNNFPDCSNMCHEATSVGLPQSIGVGKGTVLLEDFEHCDLIISVGHNPATNHPRMLRTLEEAVNRGARLMVFNPLRERGLERYTDPQNIKQMATIASTVLATQYYQVKIGGDIAALKGMMKCLAEREAAAPGSVFDQDFIAEHTTGIEQLLADLEATSWQDIEQVSGLSRQALEEAAGHYARAKSTIICYGMGLTQHYTGTQNVQQLANLLLLRGNIGRLGAGICPVRGHSNVQGDRTVGIAERPPKELLDRIEQHCGFNPPREHGHTVTEALKAMYEGQSKVFIGMGGNVARAAQDLNFTAQAFRNCDLSVWILTKPNMSTLIHGKSALILPALGRTERDLQNGLLQSITVEDSMSMVHASVGMNEPASEHCRSETWIVGEMAKAVLPNSVINWDELVADNNAIRDLIAKVVPSFDNYNQRLQEPGGFYLGNTARERQWHTPEGKAVFKVCPQLQHELLAPRDGQLTLTTARAHDQYNTTVYSMNDRYRGIKNRRDVVFLNTDDMLARGIASGDRVDVRTVFEGPEDYVLRDLEAVGFDLPSGCAMAYFPEANALVPWSHYDPASFVASYKSIPVTVSLSESS</sequence>
<dbReference type="CDD" id="cd02767">
    <property type="entry name" value="MopB_ydeP"/>
    <property type="match status" value="1"/>
</dbReference>
<keyword evidence="8" id="KW-0408">Iron</keyword>
<comment type="similarity">
    <text evidence="3">Belongs to the prokaryotic molybdopterin-containing oxidoreductase family.</text>
</comment>
<dbReference type="GO" id="GO:0045333">
    <property type="term" value="P:cellular respiration"/>
    <property type="evidence" value="ECO:0007669"/>
    <property type="project" value="UniProtKB-ARBA"/>
</dbReference>
<keyword evidence="4" id="KW-0004">4Fe-4S</keyword>
<evidence type="ECO:0000256" key="7">
    <source>
        <dbReference type="ARBA" id="ARBA00023002"/>
    </source>
</evidence>
<dbReference type="PIRSF" id="PIRSF000144">
    <property type="entry name" value="CbbBc"/>
    <property type="match status" value="1"/>
</dbReference>
<dbReference type="Gene3D" id="3.40.228.10">
    <property type="entry name" value="Dimethylsulfoxide Reductase, domain 2"/>
    <property type="match status" value="1"/>
</dbReference>
<dbReference type="InterPro" id="IPR050123">
    <property type="entry name" value="Prok_molybdopt-oxidoreductase"/>
</dbReference>
<dbReference type="RefSeq" id="WP_182174970.1">
    <property type="nucleotide sequence ID" value="NZ_JACFXU010000018.1"/>
</dbReference>
<reference evidence="12 13" key="1">
    <citation type="submission" date="2020-07" db="EMBL/GenBank/DDBJ databases">
        <title>Halieaceae bacterium, F7430, whole genome shotgun sequencing project.</title>
        <authorList>
            <person name="Jiang S."/>
            <person name="Liu Z.W."/>
            <person name="Du Z.J."/>
        </authorList>
    </citation>
    <scope>NUCLEOTIDE SEQUENCE [LARGE SCALE GENOMIC DNA]</scope>
    <source>
        <strain evidence="12 13">F7430</strain>
    </source>
</reference>